<evidence type="ECO:0000313" key="2">
    <source>
        <dbReference type="EMBL" id="VDN31943.1"/>
    </source>
</evidence>
<feature type="domain" description="Integrase zinc-binding" evidence="1">
    <location>
        <begin position="133"/>
        <end position="183"/>
    </location>
</feature>
<dbReference type="EMBL" id="UYRU01081535">
    <property type="protein sequence ID" value="VDN31943.1"/>
    <property type="molecule type" value="Genomic_DNA"/>
</dbReference>
<dbReference type="Gene3D" id="1.10.340.70">
    <property type="match status" value="1"/>
</dbReference>
<proteinExistence type="predicted"/>
<evidence type="ECO:0000313" key="3">
    <source>
        <dbReference type="Proteomes" id="UP000281553"/>
    </source>
</evidence>
<keyword evidence="3" id="KW-1185">Reference proteome</keyword>
<organism evidence="2 3">
    <name type="scientific">Dibothriocephalus latus</name>
    <name type="common">Fish tapeworm</name>
    <name type="synonym">Diphyllobothrium latum</name>
    <dbReference type="NCBI Taxonomy" id="60516"/>
    <lineage>
        <taxon>Eukaryota</taxon>
        <taxon>Metazoa</taxon>
        <taxon>Spiralia</taxon>
        <taxon>Lophotrochozoa</taxon>
        <taxon>Platyhelminthes</taxon>
        <taxon>Cestoda</taxon>
        <taxon>Eucestoda</taxon>
        <taxon>Diphyllobothriidea</taxon>
        <taxon>Diphyllobothriidae</taxon>
        <taxon>Dibothriocephalus</taxon>
    </lineage>
</organism>
<dbReference type="InterPro" id="IPR041588">
    <property type="entry name" value="Integrase_H2C2"/>
</dbReference>
<evidence type="ECO:0000259" key="1">
    <source>
        <dbReference type="Pfam" id="PF17921"/>
    </source>
</evidence>
<dbReference type="OrthoDB" id="6773745at2759"/>
<dbReference type="AlphaFoldDB" id="A0A3P7N5J6"/>
<dbReference type="Pfam" id="PF17921">
    <property type="entry name" value="Integrase_H2C2"/>
    <property type="match status" value="1"/>
</dbReference>
<sequence>MLASCCARPSVSCYRDRHYSWGMSYRLLIYIQTPAPPPVFSSGQRPRRRKQFVILSFSRPSIGSLFGVSLVLPHPFTLHGTRKPTGREMEGKSASSRALRGNWSRLRIENCVLFIQAQSDESPRFFLPRVKVPDMITHIYHPLGHTGQGKTDEAVCRPFWWSKFYQDLVSYCRGCPVCTQTKPPTMTPRARLQLIISPDSWDEHLSKCLLANQAAVHESTGFSPAFLHLVHELRRPANIHSPLIPAEATRMGE</sequence>
<dbReference type="Proteomes" id="UP000281553">
    <property type="component" value="Unassembled WGS sequence"/>
</dbReference>
<accession>A0A3P7N5J6</accession>
<reference evidence="2 3" key="1">
    <citation type="submission" date="2018-11" db="EMBL/GenBank/DDBJ databases">
        <authorList>
            <consortium name="Pathogen Informatics"/>
        </authorList>
    </citation>
    <scope>NUCLEOTIDE SEQUENCE [LARGE SCALE GENOMIC DNA]</scope>
</reference>
<name>A0A3P7N5J6_DIBLA</name>
<gene>
    <name evidence="2" type="ORF">DILT_LOCUS15866</name>
</gene>
<protein>
    <recommendedName>
        <fullName evidence="1">Integrase zinc-binding domain-containing protein</fullName>
    </recommendedName>
</protein>